<reference evidence="1 2" key="1">
    <citation type="submission" date="2021-10" db="EMBL/GenBank/DDBJ databases">
        <title>Streptomyces gossypii sp. nov., isolated from soil collected from cotton field.</title>
        <authorList>
            <person name="Ge X."/>
            <person name="Chen X."/>
            <person name="Liu W."/>
        </authorList>
    </citation>
    <scope>NUCLEOTIDE SEQUENCE [LARGE SCALE GENOMIC DNA]</scope>
    <source>
        <strain evidence="1 2">N2-109</strain>
    </source>
</reference>
<gene>
    <name evidence="1" type="ORF">LHJ74_16345</name>
</gene>
<sequence length="359" mass="38079">MSREHAARMIDWQATACAMQGSPLYAALLPQVAADLRAGGVCAEALAGYEDAPGADAIALRLLGGVHARVLTGRAPGLAEHFPSMGGEFRPERATDLGRAFLAAVGEGMAWVRDWMTRPPQTNEVGRAGPLLAGALHAATRRPLPVRLFELGASAGLNLRADRFRCTAPEFAWGPEDSPVRLEGAWQAPVPQWLTRAARRRPELTVVERRGCDISPVDPLSPDGALALRAYVWPDQAERAARLDGALRLAAKVPAEVEQAGVAEFLAGIEPQEGTLTVVWHSIMRQYVPSAEWARAEGELERLARADGGDDTGAGFAYVAFEPAGAGAGVRPCHLSVRVGTGAREILAEAPPHGLPGRG</sequence>
<evidence type="ECO:0000313" key="1">
    <source>
        <dbReference type="EMBL" id="MCT2591452.1"/>
    </source>
</evidence>
<dbReference type="Pfam" id="PF10094">
    <property type="entry name" value="DUF2332"/>
    <property type="match status" value="1"/>
</dbReference>
<dbReference type="RefSeq" id="WP_260218777.1">
    <property type="nucleotide sequence ID" value="NZ_JAJAGO010000007.1"/>
</dbReference>
<keyword evidence="2" id="KW-1185">Reference proteome</keyword>
<evidence type="ECO:0000313" key="2">
    <source>
        <dbReference type="Proteomes" id="UP001156389"/>
    </source>
</evidence>
<protein>
    <submittedName>
        <fullName evidence="1">DUF2332 domain-containing protein</fullName>
    </submittedName>
</protein>
<organism evidence="1 2">
    <name type="scientific">Streptomyces gossypii</name>
    <dbReference type="NCBI Taxonomy" id="2883101"/>
    <lineage>
        <taxon>Bacteria</taxon>
        <taxon>Bacillati</taxon>
        <taxon>Actinomycetota</taxon>
        <taxon>Actinomycetes</taxon>
        <taxon>Kitasatosporales</taxon>
        <taxon>Streptomycetaceae</taxon>
        <taxon>Streptomyces</taxon>
    </lineage>
</organism>
<accession>A0ABT2JU78</accession>
<dbReference type="EMBL" id="JAJAGO010000007">
    <property type="protein sequence ID" value="MCT2591452.1"/>
    <property type="molecule type" value="Genomic_DNA"/>
</dbReference>
<comment type="caution">
    <text evidence="1">The sequence shown here is derived from an EMBL/GenBank/DDBJ whole genome shotgun (WGS) entry which is preliminary data.</text>
</comment>
<dbReference type="InterPro" id="IPR011200">
    <property type="entry name" value="UCP012608"/>
</dbReference>
<name>A0ABT2JU78_9ACTN</name>
<proteinExistence type="predicted"/>
<dbReference type="Proteomes" id="UP001156389">
    <property type="component" value="Unassembled WGS sequence"/>
</dbReference>